<organism evidence="2 3">
    <name type="scientific">Paramuricea clavata</name>
    <name type="common">Red gorgonian</name>
    <name type="synonym">Violescent sea-whip</name>
    <dbReference type="NCBI Taxonomy" id="317549"/>
    <lineage>
        <taxon>Eukaryota</taxon>
        <taxon>Metazoa</taxon>
        <taxon>Cnidaria</taxon>
        <taxon>Anthozoa</taxon>
        <taxon>Octocorallia</taxon>
        <taxon>Malacalcyonacea</taxon>
        <taxon>Plexauridae</taxon>
        <taxon>Paramuricea</taxon>
    </lineage>
</organism>
<accession>A0A7D9DMI5</accession>
<name>A0A7D9DMI5_PARCT</name>
<dbReference type="Proteomes" id="UP001152795">
    <property type="component" value="Unassembled WGS sequence"/>
</dbReference>
<reference evidence="2" key="1">
    <citation type="submission" date="2020-04" db="EMBL/GenBank/DDBJ databases">
        <authorList>
            <person name="Alioto T."/>
            <person name="Alioto T."/>
            <person name="Gomez Garrido J."/>
        </authorList>
    </citation>
    <scope>NUCLEOTIDE SEQUENCE</scope>
    <source>
        <strain evidence="2">A484AB</strain>
    </source>
</reference>
<protein>
    <submittedName>
        <fullName evidence="2">Uncharacterized protein</fullName>
    </submittedName>
</protein>
<gene>
    <name evidence="2" type="ORF">PACLA_8A032106</name>
</gene>
<comment type="caution">
    <text evidence="2">The sequence shown here is derived from an EMBL/GenBank/DDBJ whole genome shotgun (WGS) entry which is preliminary data.</text>
</comment>
<evidence type="ECO:0000313" key="2">
    <source>
        <dbReference type="EMBL" id="CAB3988266.1"/>
    </source>
</evidence>
<keyword evidence="3" id="KW-1185">Reference proteome</keyword>
<sequence>MERKLSATQRDQLLIQESKEDSQFKKDMTEAIKQSDQTFANAMQQMSQSIIQVAEGLTQSMKVISQGFMQPVMQSNNQQQAFTPYQHPYTGLTSSAAVYNNFGTHQFNFEDGTSQICGSSEKSTYHTL</sequence>
<evidence type="ECO:0000313" key="3">
    <source>
        <dbReference type="Proteomes" id="UP001152795"/>
    </source>
</evidence>
<feature type="region of interest" description="Disordered" evidence="1">
    <location>
        <begin position="1"/>
        <end position="21"/>
    </location>
</feature>
<proteinExistence type="predicted"/>
<dbReference type="EMBL" id="CACRXK020001300">
    <property type="protein sequence ID" value="CAB3988266.1"/>
    <property type="molecule type" value="Genomic_DNA"/>
</dbReference>
<dbReference type="AlphaFoldDB" id="A0A7D9DMI5"/>
<feature type="compositionally biased region" description="Polar residues" evidence="1">
    <location>
        <begin position="1"/>
        <end position="11"/>
    </location>
</feature>
<evidence type="ECO:0000256" key="1">
    <source>
        <dbReference type="SAM" id="MobiDB-lite"/>
    </source>
</evidence>